<dbReference type="PANTHER" id="PTHR43364">
    <property type="entry name" value="NADH-SPECIFIC METHYLGLYOXAL REDUCTASE-RELATED"/>
    <property type="match status" value="1"/>
</dbReference>
<evidence type="ECO:0000259" key="2">
    <source>
        <dbReference type="Pfam" id="PF00248"/>
    </source>
</evidence>
<dbReference type="InterPro" id="IPR023210">
    <property type="entry name" value="NADP_OxRdtase_dom"/>
</dbReference>
<dbReference type="PRINTS" id="PR00069">
    <property type="entry name" value="ALDKETRDTASE"/>
</dbReference>
<keyword evidence="1" id="KW-0560">Oxidoreductase</keyword>
<dbReference type="Pfam" id="PF00248">
    <property type="entry name" value="Aldo_ket_red"/>
    <property type="match status" value="1"/>
</dbReference>
<protein>
    <submittedName>
        <fullName evidence="3">Aldo/keto reductase</fullName>
    </submittedName>
</protein>
<dbReference type="CDD" id="cd19079">
    <property type="entry name" value="AKR_EcYajO-like"/>
    <property type="match status" value="1"/>
</dbReference>
<dbReference type="RefSeq" id="WP_231442842.1">
    <property type="nucleotide sequence ID" value="NZ_JAJOMB010000008.1"/>
</dbReference>
<sequence length="323" mass="36056">MDYVKLGRTGLDVSRVSLGCMSYGVPERGTHPWTLDEEASRPFIKAALEAGINFFDIANMYSDGTSEEIVGRALNDYARREEVVVATKLFYRMRPGPNGSGLSRKAILAEIDNSLRRLGTDYVDLYQIHRWDYGTPIEETMEALHDVVRAGKARYIGASSMYTWQFAKAQFAAERNGWTRFVSMQPHYNLLYREEEREMLPFCLDQGVGVIPWSPMARGRLTRDWDTGSVRQESDAVGKDLYQEGDRAIVEAVARVAAARAVPRAQVALAWVARNPAVTAPIIGATKPQHLTDAVQALTLELSDEEVAELEAPYTARPIAGHE</sequence>
<evidence type="ECO:0000313" key="3">
    <source>
        <dbReference type="EMBL" id="MCD5312526.1"/>
    </source>
</evidence>
<dbReference type="Gene3D" id="3.20.20.100">
    <property type="entry name" value="NADP-dependent oxidoreductase domain"/>
    <property type="match status" value="1"/>
</dbReference>
<dbReference type="Proteomes" id="UP001138997">
    <property type="component" value="Unassembled WGS sequence"/>
</dbReference>
<proteinExistence type="predicted"/>
<organism evidence="3 4">
    <name type="scientific">Kineosporia babensis</name>
    <dbReference type="NCBI Taxonomy" id="499548"/>
    <lineage>
        <taxon>Bacteria</taxon>
        <taxon>Bacillati</taxon>
        <taxon>Actinomycetota</taxon>
        <taxon>Actinomycetes</taxon>
        <taxon>Kineosporiales</taxon>
        <taxon>Kineosporiaceae</taxon>
        <taxon>Kineosporia</taxon>
    </lineage>
</organism>
<dbReference type="GO" id="GO:0005829">
    <property type="term" value="C:cytosol"/>
    <property type="evidence" value="ECO:0007669"/>
    <property type="project" value="UniProtKB-ARBA"/>
</dbReference>
<gene>
    <name evidence="3" type="ORF">LR394_16585</name>
</gene>
<accession>A0A9X1NEX8</accession>
<comment type="caution">
    <text evidence="3">The sequence shown here is derived from an EMBL/GenBank/DDBJ whole genome shotgun (WGS) entry which is preliminary data.</text>
</comment>
<reference evidence="3" key="1">
    <citation type="submission" date="2021-11" db="EMBL/GenBank/DDBJ databases">
        <title>Streptomyces corallinus and Kineosporia corallina sp. nov., two new coral-derived marine actinobacteria.</title>
        <authorList>
            <person name="Buangrab K."/>
            <person name="Sutthacheep M."/>
            <person name="Yeemin T."/>
            <person name="Harunari E."/>
            <person name="Igarashi Y."/>
            <person name="Sripreechasak P."/>
            <person name="Kanchanasin P."/>
            <person name="Tanasupawat S."/>
            <person name="Phongsopitanun W."/>
        </authorList>
    </citation>
    <scope>NUCLEOTIDE SEQUENCE</scope>
    <source>
        <strain evidence="3">JCM 31032</strain>
    </source>
</reference>
<dbReference type="InterPro" id="IPR020471">
    <property type="entry name" value="AKR"/>
</dbReference>
<dbReference type="InterPro" id="IPR050523">
    <property type="entry name" value="AKR_Detox_Biosynth"/>
</dbReference>
<keyword evidence="4" id="KW-1185">Reference proteome</keyword>
<dbReference type="FunFam" id="3.20.20.100:FF:000004">
    <property type="entry name" value="Oxidoreductase, aldo/keto reductase"/>
    <property type="match status" value="1"/>
</dbReference>
<dbReference type="PANTHER" id="PTHR43364:SF4">
    <property type="entry name" value="NAD(P)-LINKED OXIDOREDUCTASE SUPERFAMILY PROTEIN"/>
    <property type="match status" value="1"/>
</dbReference>
<dbReference type="AlphaFoldDB" id="A0A9X1NEX8"/>
<dbReference type="InterPro" id="IPR036812">
    <property type="entry name" value="NAD(P)_OxRdtase_dom_sf"/>
</dbReference>
<evidence type="ECO:0000313" key="4">
    <source>
        <dbReference type="Proteomes" id="UP001138997"/>
    </source>
</evidence>
<dbReference type="SUPFAM" id="SSF51430">
    <property type="entry name" value="NAD(P)-linked oxidoreductase"/>
    <property type="match status" value="1"/>
</dbReference>
<feature type="domain" description="NADP-dependent oxidoreductase" evidence="2">
    <location>
        <begin position="19"/>
        <end position="312"/>
    </location>
</feature>
<dbReference type="GO" id="GO:0016491">
    <property type="term" value="F:oxidoreductase activity"/>
    <property type="evidence" value="ECO:0007669"/>
    <property type="project" value="UniProtKB-KW"/>
</dbReference>
<name>A0A9X1NEX8_9ACTN</name>
<dbReference type="EMBL" id="JAJOMB010000008">
    <property type="protein sequence ID" value="MCD5312526.1"/>
    <property type="molecule type" value="Genomic_DNA"/>
</dbReference>
<evidence type="ECO:0000256" key="1">
    <source>
        <dbReference type="ARBA" id="ARBA00023002"/>
    </source>
</evidence>